<organism evidence="1 2">
    <name type="scientific">Aestuariibaculum suncheonense</name>
    <dbReference type="NCBI Taxonomy" id="1028745"/>
    <lineage>
        <taxon>Bacteria</taxon>
        <taxon>Pseudomonadati</taxon>
        <taxon>Bacteroidota</taxon>
        <taxon>Flavobacteriia</taxon>
        <taxon>Flavobacteriales</taxon>
        <taxon>Flavobacteriaceae</taxon>
    </lineage>
</organism>
<dbReference type="AlphaFoldDB" id="A0A8J6Q4X3"/>
<accession>A0A8J6Q4X3</accession>
<evidence type="ECO:0000313" key="1">
    <source>
        <dbReference type="EMBL" id="MBD0834472.1"/>
    </source>
</evidence>
<keyword evidence="2" id="KW-1185">Reference proteome</keyword>
<gene>
    <name evidence="1" type="ORF">ICJ84_03365</name>
</gene>
<reference evidence="1" key="2">
    <citation type="submission" date="2020-09" db="EMBL/GenBank/DDBJ databases">
        <authorList>
            <person name="Wu Z."/>
        </authorList>
    </citation>
    <scope>NUCLEOTIDE SEQUENCE</scope>
    <source>
        <strain evidence="1">SC17</strain>
    </source>
</reference>
<dbReference type="Gene3D" id="3.30.870.10">
    <property type="entry name" value="Endonuclease Chain A"/>
    <property type="match status" value="1"/>
</dbReference>
<evidence type="ECO:0000313" key="2">
    <source>
        <dbReference type="Proteomes" id="UP000602057"/>
    </source>
</evidence>
<reference evidence="1" key="1">
    <citation type="journal article" date="2013" name="Int. J. Syst. Evol. Microbiol.">
        <title>Aestuariibaculum suncheonense gen. nov., sp. nov., a marine bacterium of the family Flavobacteriaceae isolated from a tidal flat and emended descriptions of the genera Gaetbulibacter and Tamlana.</title>
        <authorList>
            <person name="Jeong S.H."/>
            <person name="Park M.S."/>
            <person name="Jin H.M."/>
            <person name="Lee K."/>
            <person name="Park W."/>
            <person name="Jeon C.O."/>
        </authorList>
    </citation>
    <scope>NUCLEOTIDE SEQUENCE</scope>
    <source>
        <strain evidence="1">SC17</strain>
    </source>
</reference>
<name>A0A8J6Q4X3_9FLAO</name>
<evidence type="ECO:0008006" key="3">
    <source>
        <dbReference type="Google" id="ProtNLM"/>
    </source>
</evidence>
<protein>
    <recommendedName>
        <fullName evidence="3">Phospholipase D-like domain-containing protein</fullName>
    </recommendedName>
</protein>
<dbReference type="Proteomes" id="UP000602057">
    <property type="component" value="Unassembled WGS sequence"/>
</dbReference>
<dbReference type="SUPFAM" id="SSF56024">
    <property type="entry name" value="Phospholipase D/nuclease"/>
    <property type="match status" value="1"/>
</dbReference>
<dbReference type="EMBL" id="JACVXC010000001">
    <property type="protein sequence ID" value="MBD0834472.1"/>
    <property type="molecule type" value="Genomic_DNA"/>
</dbReference>
<comment type="caution">
    <text evidence="1">The sequence shown here is derived from an EMBL/GenBank/DDBJ whole genome shotgun (WGS) entry which is preliminary data.</text>
</comment>
<proteinExistence type="predicted"/>
<sequence length="288" mass="33581">MKFIAPLEISSKIMTLIEEATKELVLVSPYVEISNWDKMKKCLQRAIDRGVNITFIARKNATQDLSFLKRNEIKLVLVNDLHAKLYLNENYGIVTSQNIVYYSDINSIDIAYRTTENEEREELIEFIKKYISDLSPKVDTTIEKIESTQIKIPELGTSQFKNLCHKFINTYKSAKFTPTSTYIFSGNLLHFADVMISAKYTIKISKEQPMWDKLIDAISNTHFKFKHKFELDLERGNNKYAYISFIPIKVLHSSILTEDFFHLTNEIIRSRTINELAPVILKYPSEWQ</sequence>
<dbReference type="RefSeq" id="WP_188214943.1">
    <property type="nucleotide sequence ID" value="NZ_BAABGH010000004.1"/>
</dbReference>